<keyword evidence="2" id="KW-0813">Transport</keyword>
<feature type="domain" description="ABC transporter" evidence="5">
    <location>
        <begin position="297"/>
        <end position="522"/>
    </location>
</feature>
<evidence type="ECO:0000256" key="1">
    <source>
        <dbReference type="ARBA" id="ARBA00005417"/>
    </source>
</evidence>
<dbReference type="Gene3D" id="3.40.50.300">
    <property type="entry name" value="P-loop containing nucleotide triphosphate hydrolases"/>
    <property type="match status" value="2"/>
</dbReference>
<dbReference type="NCBIfam" id="NF008453">
    <property type="entry name" value="PRK11308.1"/>
    <property type="match status" value="2"/>
</dbReference>
<dbReference type="PROSITE" id="PS00211">
    <property type="entry name" value="ABC_TRANSPORTER_1"/>
    <property type="match status" value="2"/>
</dbReference>
<dbReference type="GO" id="GO:0005524">
    <property type="term" value="F:ATP binding"/>
    <property type="evidence" value="ECO:0007669"/>
    <property type="project" value="UniProtKB-KW"/>
</dbReference>
<dbReference type="PANTHER" id="PTHR43776">
    <property type="entry name" value="TRANSPORT ATP-BINDING PROTEIN"/>
    <property type="match status" value="1"/>
</dbReference>
<dbReference type="InterPro" id="IPR050319">
    <property type="entry name" value="ABC_transp_ATP-bind"/>
</dbReference>
<dbReference type="Proteomes" id="UP000035368">
    <property type="component" value="Chromosome"/>
</dbReference>
<keyword evidence="7" id="KW-1185">Reference proteome</keyword>
<comment type="similarity">
    <text evidence="1">Belongs to the ABC transporter superfamily.</text>
</comment>
<dbReference type="GO" id="GO:0016887">
    <property type="term" value="F:ATP hydrolysis activity"/>
    <property type="evidence" value="ECO:0007669"/>
    <property type="project" value="InterPro"/>
</dbReference>
<sequence>MLTIENLRVSTHSGRTVVQDICFDIAPGQRVGLIGESGSGKSLTALSIMGLLPPNLSATGTISFDGTALLGASERQLASIRGRRISMIFQEPMTALNPLMTVGKQVAEAVTIHSDASKNAVRERVLELFADVQLPDPGATFDKFPHQLSGGQRQRVLIAMALANEPDLLLCDEPTTALDVTVQAQIVELILELAAKHHAALLFITHDLALVSQVCEEILVMKDGRIVERGPLDKVLHAPEHEYTRGLMAASDLRARDENAQLYTVKSASSGTYSPGVALAQPKRPAVGGVIASGSDLRREYSHSRFFRRSATVAVDGVSFELRERARLGIVGGSGSGKTTLLRMIAGLDQPSSGTVSVSGSTAIVFQDPFSSLDPRMRIADIVAEPLTRAGLSAAQRVERVREVLVEVGLPESSLERYPHEFSGGQRQRISIARALSVRPDILLADEPVSALDVSARAVILNLLEDLANSYGLSMIFVSHDLSVVREICTEVLVMSQGKIVESGSIRDVYGAPKDPYTKKLLAAIPTLKPAGKAVT</sequence>
<dbReference type="KEGG" id="cei:CEPID_09065"/>
<name>A0A0G3GRC4_9CORY</name>
<dbReference type="FunFam" id="3.40.50.300:FF:000016">
    <property type="entry name" value="Oligopeptide ABC transporter ATP-binding component"/>
    <property type="match status" value="1"/>
</dbReference>
<dbReference type="Pfam" id="PF00005">
    <property type="entry name" value="ABC_tran"/>
    <property type="match status" value="2"/>
</dbReference>
<dbReference type="InterPro" id="IPR027417">
    <property type="entry name" value="P-loop_NTPase"/>
</dbReference>
<evidence type="ECO:0000313" key="6">
    <source>
        <dbReference type="EMBL" id="AKK03659.1"/>
    </source>
</evidence>
<dbReference type="EMBL" id="CP011541">
    <property type="protein sequence ID" value="AKK03659.1"/>
    <property type="molecule type" value="Genomic_DNA"/>
</dbReference>
<dbReference type="InterPro" id="IPR003439">
    <property type="entry name" value="ABC_transporter-like_ATP-bd"/>
</dbReference>
<feature type="domain" description="ABC transporter" evidence="5">
    <location>
        <begin position="2"/>
        <end position="248"/>
    </location>
</feature>
<dbReference type="InterPro" id="IPR013563">
    <property type="entry name" value="Oligopep_ABC_C"/>
</dbReference>
<dbReference type="InterPro" id="IPR017871">
    <property type="entry name" value="ABC_transporter-like_CS"/>
</dbReference>
<dbReference type="PANTHER" id="PTHR43776:SF7">
    <property type="entry name" value="D,D-DIPEPTIDE TRANSPORT ATP-BINDING PROTEIN DDPF-RELATED"/>
    <property type="match status" value="1"/>
</dbReference>
<dbReference type="Pfam" id="PF08352">
    <property type="entry name" value="oligo_HPY"/>
    <property type="match status" value="2"/>
</dbReference>
<evidence type="ECO:0000256" key="3">
    <source>
        <dbReference type="ARBA" id="ARBA00022741"/>
    </source>
</evidence>
<dbReference type="PATRIC" id="fig|1050174.4.peg.1823"/>
<dbReference type="STRING" id="1050174.CEPID_09065"/>
<dbReference type="OrthoDB" id="8036461at2"/>
<evidence type="ECO:0000313" key="7">
    <source>
        <dbReference type="Proteomes" id="UP000035368"/>
    </source>
</evidence>
<evidence type="ECO:0000256" key="4">
    <source>
        <dbReference type="ARBA" id="ARBA00022840"/>
    </source>
</evidence>
<dbReference type="SUPFAM" id="SSF52540">
    <property type="entry name" value="P-loop containing nucleoside triphosphate hydrolases"/>
    <property type="match status" value="2"/>
</dbReference>
<dbReference type="GO" id="GO:0055085">
    <property type="term" value="P:transmembrane transport"/>
    <property type="evidence" value="ECO:0007669"/>
    <property type="project" value="UniProtKB-ARBA"/>
</dbReference>
<organism evidence="6 7">
    <name type="scientific">Corynebacterium epidermidicanis</name>
    <dbReference type="NCBI Taxonomy" id="1050174"/>
    <lineage>
        <taxon>Bacteria</taxon>
        <taxon>Bacillati</taxon>
        <taxon>Actinomycetota</taxon>
        <taxon>Actinomycetes</taxon>
        <taxon>Mycobacteriales</taxon>
        <taxon>Corynebacteriaceae</taxon>
        <taxon>Corynebacterium</taxon>
    </lineage>
</organism>
<dbReference type="AlphaFoldDB" id="A0A0G3GRC4"/>
<dbReference type="PROSITE" id="PS50893">
    <property type="entry name" value="ABC_TRANSPORTER_2"/>
    <property type="match status" value="2"/>
</dbReference>
<dbReference type="InterPro" id="IPR003593">
    <property type="entry name" value="AAA+_ATPase"/>
</dbReference>
<proteinExistence type="inferred from homology"/>
<dbReference type="CDD" id="cd03257">
    <property type="entry name" value="ABC_NikE_OppD_transporters"/>
    <property type="match status" value="2"/>
</dbReference>
<keyword evidence="4" id="KW-0067">ATP-binding</keyword>
<reference evidence="6 7" key="1">
    <citation type="submission" date="2015-05" db="EMBL/GenBank/DDBJ databases">
        <title>Complete genome sequence of Corynebacterium epidermidicanis DSM 45586, isolated from the skin of a dog suffering from pruritus.</title>
        <authorList>
            <person name="Ruckert C."/>
            <person name="Albersmeier A."/>
            <person name="Winkler A."/>
            <person name="Tauch A."/>
        </authorList>
    </citation>
    <scope>NUCLEOTIDE SEQUENCE [LARGE SCALE GENOMIC DNA]</scope>
    <source>
        <strain evidence="6 7">DSM 45586</strain>
    </source>
</reference>
<protein>
    <submittedName>
        <fullName evidence="6">ABC superfamily ATP binding cassette transporter, ABC protein</fullName>
    </submittedName>
</protein>
<gene>
    <name evidence="6" type="ORF">CEPID_09065</name>
</gene>
<evidence type="ECO:0000259" key="5">
    <source>
        <dbReference type="PROSITE" id="PS50893"/>
    </source>
</evidence>
<keyword evidence="3" id="KW-0547">Nucleotide-binding</keyword>
<accession>A0A0G3GRC4</accession>
<evidence type="ECO:0000256" key="2">
    <source>
        <dbReference type="ARBA" id="ARBA00022448"/>
    </source>
</evidence>
<dbReference type="SMART" id="SM00382">
    <property type="entry name" value="AAA"/>
    <property type="match status" value="2"/>
</dbReference>
<dbReference type="GO" id="GO:0015833">
    <property type="term" value="P:peptide transport"/>
    <property type="evidence" value="ECO:0007669"/>
    <property type="project" value="InterPro"/>
</dbReference>